<feature type="binding site" evidence="8">
    <location>
        <position position="117"/>
    </location>
    <ligand>
        <name>NAD(+)</name>
        <dbReference type="ChEBI" id="CHEBI:57540"/>
    </ligand>
</feature>
<comment type="function">
    <text evidence="8">NAD-dependent protein deacetylase which modulates the activities of several enzymes which are inactive in their acetylated form. Deacetylates the N-terminal lysine residue of Alba, the major archaeal chromatin protein and that, in turn, increases Alba's DNA binding affinity, thereby repressing transcription.</text>
</comment>
<evidence type="ECO:0000256" key="1">
    <source>
        <dbReference type="ARBA" id="ARBA00022490"/>
    </source>
</evidence>
<dbReference type="AlphaFoldDB" id="F2L491"/>
<feature type="binding site" evidence="8">
    <location>
        <position position="232"/>
    </location>
    <ligand>
        <name>NAD(+)</name>
        <dbReference type="ChEBI" id="CHEBI:57540"/>
    </ligand>
</feature>
<keyword evidence="4 8" id="KW-0862">Zinc</keyword>
<evidence type="ECO:0000256" key="4">
    <source>
        <dbReference type="ARBA" id="ARBA00022833"/>
    </source>
</evidence>
<feature type="binding site" evidence="8 9">
    <location>
        <position position="125"/>
    </location>
    <ligand>
        <name>Zn(2+)</name>
        <dbReference type="ChEBI" id="CHEBI:29105"/>
    </ligand>
</feature>
<feature type="binding site" evidence="8">
    <location>
        <position position="101"/>
    </location>
    <ligand>
        <name>NAD(+)</name>
        <dbReference type="ChEBI" id="CHEBI:57540"/>
    </ligand>
</feature>
<dbReference type="Gene3D" id="3.30.1600.10">
    <property type="entry name" value="SIR2/SIRT2 'Small Domain"/>
    <property type="match status" value="1"/>
</dbReference>
<dbReference type="RefSeq" id="WP_013679483.1">
    <property type="nucleotide sequence ID" value="NC_015315.1"/>
</dbReference>
<dbReference type="eggNOG" id="arCOG04248">
    <property type="taxonomic scope" value="Archaea"/>
</dbReference>
<dbReference type="Gene3D" id="3.40.50.1220">
    <property type="entry name" value="TPP-binding domain"/>
    <property type="match status" value="1"/>
</dbReference>
<feature type="binding site" evidence="8">
    <location>
        <position position="102"/>
    </location>
    <ligand>
        <name>NAD(+)</name>
        <dbReference type="ChEBI" id="CHEBI:57540"/>
    </ligand>
</feature>
<comment type="subcellular location">
    <subcellularLocation>
        <location evidence="8">Cytoplasm</location>
    </subcellularLocation>
</comment>
<keyword evidence="2 8" id="KW-0808">Transferase</keyword>
<keyword evidence="5 8" id="KW-0805">Transcription regulation</keyword>
<dbReference type="InterPro" id="IPR026590">
    <property type="entry name" value="Ssirtuin_cat_dom"/>
</dbReference>
<dbReference type="InterPro" id="IPR026591">
    <property type="entry name" value="Sirtuin_cat_small_dom_sf"/>
</dbReference>
<organism evidence="11 12">
    <name type="scientific">Thermoproteus uzoniensis (strain 768-20)</name>
    <dbReference type="NCBI Taxonomy" id="999630"/>
    <lineage>
        <taxon>Archaea</taxon>
        <taxon>Thermoproteota</taxon>
        <taxon>Thermoprotei</taxon>
        <taxon>Thermoproteales</taxon>
        <taxon>Thermoproteaceae</taxon>
        <taxon>Thermoproteus</taxon>
    </lineage>
</organism>
<accession>F2L491</accession>
<feature type="binding site" evidence="8">
    <location>
        <position position="189"/>
    </location>
    <ligand>
        <name>NAD(+)</name>
        <dbReference type="ChEBI" id="CHEBI:57540"/>
    </ligand>
</feature>
<comment type="catalytic activity">
    <reaction evidence="8">
        <text>N(6)-acetyl-L-lysyl-[protein] + NAD(+) + H2O = 2''-O-acetyl-ADP-D-ribose + nicotinamide + L-lysyl-[protein]</text>
        <dbReference type="Rhea" id="RHEA:43636"/>
        <dbReference type="Rhea" id="RHEA-COMP:9752"/>
        <dbReference type="Rhea" id="RHEA-COMP:10731"/>
        <dbReference type="ChEBI" id="CHEBI:15377"/>
        <dbReference type="ChEBI" id="CHEBI:17154"/>
        <dbReference type="ChEBI" id="CHEBI:29969"/>
        <dbReference type="ChEBI" id="CHEBI:57540"/>
        <dbReference type="ChEBI" id="CHEBI:61930"/>
        <dbReference type="ChEBI" id="CHEBI:83767"/>
        <dbReference type="EC" id="2.3.1.286"/>
    </reaction>
</comment>
<dbReference type="GO" id="GO:0005737">
    <property type="term" value="C:cytoplasm"/>
    <property type="evidence" value="ECO:0007669"/>
    <property type="project" value="UniProtKB-SubCell"/>
</dbReference>
<proteinExistence type="inferred from homology"/>
<feature type="binding site" evidence="8">
    <location>
        <position position="27"/>
    </location>
    <ligand>
        <name>NAD(+)</name>
        <dbReference type="ChEBI" id="CHEBI:57540"/>
    </ligand>
</feature>
<dbReference type="PANTHER" id="PTHR11085:SF11">
    <property type="entry name" value="NAD-DEPENDENT PROTEIN DEACETYLASE"/>
    <property type="match status" value="1"/>
</dbReference>
<protein>
    <recommendedName>
        <fullName evidence="8">NAD-dependent protein deacetylase</fullName>
        <ecNumber evidence="8">2.3.1.286</ecNumber>
    </recommendedName>
    <alternativeName>
        <fullName evidence="8">Regulatory protein SIR2 homolog</fullName>
    </alternativeName>
</protein>
<dbReference type="GO" id="GO:0008270">
    <property type="term" value="F:zinc ion binding"/>
    <property type="evidence" value="ECO:0007669"/>
    <property type="project" value="UniProtKB-UniRule"/>
</dbReference>
<dbReference type="EC" id="2.3.1.286" evidence="8"/>
<feature type="active site" description="Proton acceptor" evidence="8 9">
    <location>
        <position position="117"/>
    </location>
</feature>
<evidence type="ECO:0000313" key="11">
    <source>
        <dbReference type="EMBL" id="AEA12147.1"/>
    </source>
</evidence>
<evidence type="ECO:0000259" key="10">
    <source>
        <dbReference type="PROSITE" id="PS50305"/>
    </source>
</evidence>
<feature type="binding site" evidence="8">
    <location>
        <position position="216"/>
    </location>
    <ligand>
        <name>NAD(+)</name>
        <dbReference type="ChEBI" id="CHEBI:57540"/>
    </ligand>
</feature>
<dbReference type="KEGG" id="tuz:TUZN_0655"/>
<feature type="domain" description="Deacetylase sirtuin-type" evidence="10">
    <location>
        <begin position="1"/>
        <end position="246"/>
    </location>
</feature>
<dbReference type="GeneID" id="10360196"/>
<evidence type="ECO:0000256" key="7">
    <source>
        <dbReference type="ARBA" id="ARBA00023163"/>
    </source>
</evidence>
<feature type="binding site" evidence="8 9">
    <location>
        <position position="128"/>
    </location>
    <ligand>
        <name>Zn(2+)</name>
        <dbReference type="ChEBI" id="CHEBI:29105"/>
    </ligand>
</feature>
<dbReference type="InterPro" id="IPR029035">
    <property type="entry name" value="DHS-like_NAD/FAD-binding_dom"/>
</dbReference>
<dbReference type="InterPro" id="IPR050134">
    <property type="entry name" value="NAD-dep_sirtuin_deacylases"/>
</dbReference>
<dbReference type="SUPFAM" id="SSF52467">
    <property type="entry name" value="DHS-like NAD/FAD-binding domain"/>
    <property type="match status" value="1"/>
</dbReference>
<feature type="binding site" evidence="8">
    <location>
        <position position="101"/>
    </location>
    <ligand>
        <name>nicotinamide</name>
        <dbReference type="ChEBI" id="CHEBI:17154"/>
    </ligand>
</feature>
<dbReference type="STRING" id="999630.TUZN_0655"/>
<dbReference type="GO" id="GO:0070403">
    <property type="term" value="F:NAD+ binding"/>
    <property type="evidence" value="ECO:0007669"/>
    <property type="project" value="UniProtKB-UniRule"/>
</dbReference>
<dbReference type="HAMAP" id="MF_01968">
    <property type="entry name" value="Sirtuin_ClassU"/>
    <property type="match status" value="1"/>
</dbReference>
<feature type="binding site" evidence="8">
    <location>
        <position position="214"/>
    </location>
    <ligand>
        <name>NAD(+)</name>
        <dbReference type="ChEBI" id="CHEBI:57540"/>
    </ligand>
</feature>
<keyword evidence="1 8" id="KW-0963">Cytoplasm</keyword>
<reference key="2">
    <citation type="submission" date="2011-03" db="EMBL/GenBank/DDBJ databases">
        <title>Complete genome sequence of the thermoacidophilic crenarchaeon Thermoproteus uzoniensis 768-20.</title>
        <authorList>
            <person name="Mardanov A.V."/>
            <person name="Gumerov V.M."/>
            <person name="Beletsky A.V."/>
            <person name="Prokofeva M.I."/>
            <person name="Bonch-Osmolovskaya E.A."/>
            <person name="Ravin N.V."/>
            <person name="Skryabin K.G."/>
        </authorList>
    </citation>
    <scope>NUCLEOTIDE SEQUENCE</scope>
    <source>
        <strain>768-20</strain>
    </source>
</reference>
<feature type="binding site" evidence="8">
    <location>
        <position position="34"/>
    </location>
    <ligand>
        <name>nicotinamide</name>
        <dbReference type="ChEBI" id="CHEBI:17154"/>
    </ligand>
</feature>
<dbReference type="InterPro" id="IPR003000">
    <property type="entry name" value="Sirtuin"/>
</dbReference>
<dbReference type="InterPro" id="IPR028628">
    <property type="entry name" value="Sirtuin_class_U"/>
</dbReference>
<comment type="caution">
    <text evidence="8">Lacks conserved residue(s) required for the propagation of feature annotation.</text>
</comment>
<dbReference type="GO" id="GO:0017136">
    <property type="term" value="F:histone deacetylase activity, NAD-dependent"/>
    <property type="evidence" value="ECO:0007669"/>
    <property type="project" value="TreeGrafter"/>
</dbReference>
<comment type="cofactor">
    <cofactor evidence="8">
        <name>Zn(2+)</name>
        <dbReference type="ChEBI" id="CHEBI:29105"/>
    </cofactor>
    <text evidence="8">Binds 1 zinc ion per subunit.</text>
</comment>
<keyword evidence="6 8" id="KW-0520">NAD</keyword>
<evidence type="ECO:0000256" key="2">
    <source>
        <dbReference type="ARBA" id="ARBA00022679"/>
    </source>
</evidence>
<feature type="binding site" evidence="8 9">
    <location>
        <position position="148"/>
    </location>
    <ligand>
        <name>Zn(2+)</name>
        <dbReference type="ChEBI" id="CHEBI:29105"/>
    </ligand>
</feature>
<keyword evidence="7 8" id="KW-0804">Transcription</keyword>
<dbReference type="Proteomes" id="UP000008138">
    <property type="component" value="Chromosome"/>
</dbReference>
<dbReference type="PANTHER" id="PTHR11085">
    <property type="entry name" value="NAD-DEPENDENT PROTEIN DEACYLASE SIRTUIN-5, MITOCHONDRIAL-RELATED"/>
    <property type="match status" value="1"/>
</dbReference>
<feature type="binding site" evidence="8">
    <location>
        <position position="23"/>
    </location>
    <ligand>
        <name>NAD(+)</name>
        <dbReference type="ChEBI" id="CHEBI:57540"/>
    </ligand>
</feature>
<name>F2L491_THEU7</name>
<dbReference type="NCBIfam" id="NF040867">
    <property type="entry name" value="prot_deacyl_CobB"/>
    <property type="match status" value="1"/>
</dbReference>
<gene>
    <name evidence="8" type="primary">cobB</name>
    <name evidence="11" type="ordered locus">TUZN_0655</name>
</gene>
<reference evidence="11 12" key="1">
    <citation type="journal article" date="2011" name="J. Bacteriol.">
        <title>Complete genome sequence of the thermoacidophilic crenarchaeon Thermoproteus uzoniensis 768-20.</title>
        <authorList>
            <person name="Mardanov A.V."/>
            <person name="Gumerov V.M."/>
            <person name="Beletsky A.V."/>
            <person name="Prokofeva M.I."/>
            <person name="Bonch-Osmolovskaya E.A."/>
            <person name="Ravin N.V."/>
            <person name="Skryabin K.G."/>
        </authorList>
    </citation>
    <scope>NUCLEOTIDE SEQUENCE [LARGE SCALE GENOMIC DNA]</scope>
    <source>
        <strain evidence="11 12">768-20</strain>
    </source>
</reference>
<dbReference type="OrthoDB" id="728at2157"/>
<feature type="binding site" evidence="8">
    <location>
        <position position="34"/>
    </location>
    <ligand>
        <name>NAD(+)</name>
        <dbReference type="ChEBI" id="CHEBI:57540"/>
    </ligand>
</feature>
<comment type="similarity">
    <text evidence="8">Belongs to the sirtuin family. Class U subfamily.</text>
</comment>
<feature type="binding site" evidence="8 9">
    <location>
        <position position="151"/>
    </location>
    <ligand>
        <name>Zn(2+)</name>
        <dbReference type="ChEBI" id="CHEBI:29105"/>
    </ligand>
</feature>
<dbReference type="PROSITE" id="PS50305">
    <property type="entry name" value="SIRTUIN"/>
    <property type="match status" value="1"/>
</dbReference>
<feature type="binding site" evidence="8">
    <location>
        <position position="190"/>
    </location>
    <ligand>
        <name>NAD(+)</name>
        <dbReference type="ChEBI" id="CHEBI:57540"/>
    </ligand>
</feature>
<evidence type="ECO:0000256" key="8">
    <source>
        <dbReference type="HAMAP-Rule" id="MF_01968"/>
    </source>
</evidence>
<dbReference type="NCBIfam" id="NF001753">
    <property type="entry name" value="PRK00481.1-3"/>
    <property type="match status" value="1"/>
</dbReference>
<keyword evidence="3 8" id="KW-0479">Metal-binding</keyword>
<evidence type="ECO:0000256" key="9">
    <source>
        <dbReference type="PROSITE-ProRule" id="PRU00236"/>
    </source>
</evidence>
<evidence type="ECO:0000313" key="12">
    <source>
        <dbReference type="Proteomes" id="UP000008138"/>
    </source>
</evidence>
<feature type="binding site" evidence="8">
    <location>
        <position position="99"/>
    </location>
    <ligand>
        <name>NAD(+)</name>
        <dbReference type="ChEBI" id="CHEBI:57540"/>
    </ligand>
</feature>
<dbReference type="HOGENOM" id="CLU_023643_3_1_2"/>
<sequence>MEKIFQIADLLNRSSCAVALTGAGVSTASGIPDFRGPQGIWRSVDPSKFEISYFYQNPDEVWRLFTSIFVPKGEVAPNAAHRALAQLESMGRLCAVITQNVDGLHQAAGSVRVVELHGSVKYAVCTKCGMKYTLSEVLSKYNGSAPRCRVCGGILKPDVVFFGEPLPQEAFNEAVLLSELADVFMVIGSSLAVAPANRLPLIAKRHGAKIVIINSGPTEMDEIADIVVEGRAEEILPKIVEALRASYSEGTPRH</sequence>
<evidence type="ECO:0000256" key="3">
    <source>
        <dbReference type="ARBA" id="ARBA00022723"/>
    </source>
</evidence>
<dbReference type="Pfam" id="PF02146">
    <property type="entry name" value="SIR2"/>
    <property type="match status" value="1"/>
</dbReference>
<evidence type="ECO:0000256" key="6">
    <source>
        <dbReference type="ARBA" id="ARBA00023027"/>
    </source>
</evidence>
<keyword evidence="12" id="KW-1185">Reference proteome</keyword>
<dbReference type="EMBL" id="CP002590">
    <property type="protein sequence ID" value="AEA12147.1"/>
    <property type="molecule type" value="Genomic_DNA"/>
</dbReference>
<feature type="binding site" evidence="8">
    <location>
        <position position="35"/>
    </location>
    <ligand>
        <name>NAD(+)</name>
        <dbReference type="ChEBI" id="CHEBI:57540"/>
    </ligand>
</feature>
<feature type="binding site" evidence="8">
    <location>
        <position position="102"/>
    </location>
    <ligand>
        <name>nicotinamide</name>
        <dbReference type="ChEBI" id="CHEBI:17154"/>
    </ligand>
</feature>
<evidence type="ECO:0000256" key="5">
    <source>
        <dbReference type="ARBA" id="ARBA00023015"/>
    </source>
</evidence>